<evidence type="ECO:0000313" key="12">
    <source>
        <dbReference type="Proteomes" id="UP000321907"/>
    </source>
</evidence>
<evidence type="ECO:0000256" key="4">
    <source>
        <dbReference type="ARBA" id="ARBA00022692"/>
    </source>
</evidence>
<feature type="domain" description="Mechanosensitive ion channel MscS" evidence="9">
    <location>
        <begin position="303"/>
        <end position="369"/>
    </location>
</feature>
<reference evidence="11 12" key="1">
    <citation type="submission" date="2019-08" db="EMBL/GenBank/DDBJ databases">
        <title>Lewinella sp. strain SSH13 Genome sequencing and assembly.</title>
        <authorList>
            <person name="Kim I."/>
        </authorList>
    </citation>
    <scope>NUCLEOTIDE SEQUENCE [LARGE SCALE GENOMIC DNA]</scope>
    <source>
        <strain evidence="11 12">SSH13</strain>
    </source>
</reference>
<dbReference type="InterPro" id="IPR006686">
    <property type="entry name" value="MscS_channel_CS"/>
</dbReference>
<dbReference type="SUPFAM" id="SSF50182">
    <property type="entry name" value="Sm-like ribonucleoproteins"/>
    <property type="match status" value="1"/>
</dbReference>
<dbReference type="InterPro" id="IPR011066">
    <property type="entry name" value="MscS_channel_C_sf"/>
</dbReference>
<dbReference type="InterPro" id="IPR052702">
    <property type="entry name" value="MscS-like_channel"/>
</dbReference>
<dbReference type="Pfam" id="PF00924">
    <property type="entry name" value="MS_channel_2nd"/>
    <property type="match status" value="1"/>
</dbReference>
<feature type="transmembrane region" description="Helical" evidence="8">
    <location>
        <begin position="64"/>
        <end position="81"/>
    </location>
</feature>
<dbReference type="PANTHER" id="PTHR30347:SF1">
    <property type="entry name" value="MECHANOSENSITIVE CHANNEL MSCK"/>
    <property type="match status" value="1"/>
</dbReference>
<dbReference type="InterPro" id="IPR011014">
    <property type="entry name" value="MscS_channel_TM-2"/>
</dbReference>
<dbReference type="AlphaFoldDB" id="A0A5C7FJ78"/>
<evidence type="ECO:0000313" key="11">
    <source>
        <dbReference type="EMBL" id="TXF89905.1"/>
    </source>
</evidence>
<feature type="compositionally biased region" description="Acidic residues" evidence="7">
    <location>
        <begin position="484"/>
        <end position="496"/>
    </location>
</feature>
<dbReference type="RefSeq" id="WP_147930225.1">
    <property type="nucleotide sequence ID" value="NZ_VOXD01000010.1"/>
</dbReference>
<keyword evidence="5 8" id="KW-1133">Transmembrane helix</keyword>
<evidence type="ECO:0000256" key="2">
    <source>
        <dbReference type="ARBA" id="ARBA00008017"/>
    </source>
</evidence>
<comment type="caution">
    <text evidence="11">The sequence shown here is derived from an EMBL/GenBank/DDBJ whole genome shotgun (WGS) entry which is preliminary data.</text>
</comment>
<dbReference type="InterPro" id="IPR010920">
    <property type="entry name" value="LSM_dom_sf"/>
</dbReference>
<evidence type="ECO:0000256" key="5">
    <source>
        <dbReference type="ARBA" id="ARBA00022989"/>
    </source>
</evidence>
<evidence type="ECO:0000259" key="10">
    <source>
        <dbReference type="Pfam" id="PF21082"/>
    </source>
</evidence>
<name>A0A5C7FJ78_9BACT</name>
<evidence type="ECO:0000256" key="7">
    <source>
        <dbReference type="SAM" id="MobiDB-lite"/>
    </source>
</evidence>
<dbReference type="Gene3D" id="1.10.287.1260">
    <property type="match status" value="1"/>
</dbReference>
<sequence length="496" mass="55853">MEQLRNIELLNLGEFTVNMAQLAVIGFFAGILLFVYWLIEYKLFPWYYGMDSTSEVNRGRMRRAVRFTAFGFIVVVILRTLNLDEELINIVLEQLSPEELKRIEMENPEAANDGSGLRFIVRISTLVKVLIAYIVANILDLVLGEIITQRFHRIRTVARKKGTTIAGNEPSRIRWLRPVLITLVIMFFATETGLAFYHPFTIPTNADGTGGIDLTIGKMLKATLVFLLVNLLLSFFISFLLKGYYDRNKIDTGSQFAINRLLTYFAYLIGVLLVIQAAGFNLIGIWTGAAALLVGIGIGLQQTFNDLICGIIMLFERSVKVGDVIELSGHEVGTVRKIGTRTSILETRDDIIIFVPNSKLIGENVRNWSQVERKARFHVKVGVAYGSDTSLVKELMIKAAKDHNRVLDSPPPFVRFLDFGDSSLDFDVIFWTRDLMRVEDTKSDIRLSIDAAFRARNIEIPFPQRDLWIRGGLPQVGAAPTPPETEDGTDIEEVPD</sequence>
<dbReference type="PANTHER" id="PTHR30347">
    <property type="entry name" value="POTASSIUM CHANNEL RELATED"/>
    <property type="match status" value="1"/>
</dbReference>
<evidence type="ECO:0000256" key="8">
    <source>
        <dbReference type="SAM" id="Phobius"/>
    </source>
</evidence>
<feature type="domain" description="Mechanosensitive ion channel MscS C-terminal" evidence="10">
    <location>
        <begin position="379"/>
        <end position="460"/>
    </location>
</feature>
<dbReference type="SUPFAM" id="SSF82861">
    <property type="entry name" value="Mechanosensitive channel protein MscS (YggB), transmembrane region"/>
    <property type="match status" value="1"/>
</dbReference>
<comment type="subcellular location">
    <subcellularLocation>
        <location evidence="1">Cell membrane</location>
        <topology evidence="1">Multi-pass membrane protein</topology>
    </subcellularLocation>
</comment>
<dbReference type="Pfam" id="PF21082">
    <property type="entry name" value="MS_channel_3rd"/>
    <property type="match status" value="1"/>
</dbReference>
<dbReference type="SUPFAM" id="SSF82689">
    <property type="entry name" value="Mechanosensitive channel protein MscS (YggB), C-terminal domain"/>
    <property type="match status" value="1"/>
</dbReference>
<protein>
    <submittedName>
        <fullName evidence="11">Mechanosensitive ion channel</fullName>
    </submittedName>
</protein>
<dbReference type="OrthoDB" id="9809206at2"/>
<dbReference type="InterPro" id="IPR023408">
    <property type="entry name" value="MscS_beta-dom_sf"/>
</dbReference>
<accession>A0A5C7FJ78</accession>
<feature type="transmembrane region" description="Helical" evidence="8">
    <location>
        <begin position="119"/>
        <end position="143"/>
    </location>
</feature>
<feature type="region of interest" description="Disordered" evidence="7">
    <location>
        <begin position="473"/>
        <end position="496"/>
    </location>
</feature>
<keyword evidence="12" id="KW-1185">Reference proteome</keyword>
<keyword evidence="3" id="KW-1003">Cell membrane</keyword>
<dbReference type="Gene3D" id="2.30.30.60">
    <property type="match status" value="1"/>
</dbReference>
<dbReference type="EMBL" id="VOXD01000010">
    <property type="protein sequence ID" value="TXF89905.1"/>
    <property type="molecule type" value="Genomic_DNA"/>
</dbReference>
<dbReference type="PROSITE" id="PS01246">
    <property type="entry name" value="UPF0003"/>
    <property type="match status" value="1"/>
</dbReference>
<dbReference type="GO" id="GO:0008381">
    <property type="term" value="F:mechanosensitive monoatomic ion channel activity"/>
    <property type="evidence" value="ECO:0007669"/>
    <property type="project" value="UniProtKB-ARBA"/>
</dbReference>
<evidence type="ECO:0000256" key="1">
    <source>
        <dbReference type="ARBA" id="ARBA00004651"/>
    </source>
</evidence>
<dbReference type="Gene3D" id="3.30.70.100">
    <property type="match status" value="1"/>
</dbReference>
<comment type="similarity">
    <text evidence="2">Belongs to the MscS (TC 1.A.23) family.</text>
</comment>
<dbReference type="GO" id="GO:0005886">
    <property type="term" value="C:plasma membrane"/>
    <property type="evidence" value="ECO:0007669"/>
    <property type="project" value="UniProtKB-SubCell"/>
</dbReference>
<feature type="transmembrane region" description="Helical" evidence="8">
    <location>
        <begin position="179"/>
        <end position="200"/>
    </location>
</feature>
<evidence type="ECO:0000256" key="3">
    <source>
        <dbReference type="ARBA" id="ARBA00022475"/>
    </source>
</evidence>
<organism evidence="11 12">
    <name type="scientific">Neolewinella aurantiaca</name>
    <dbReference type="NCBI Taxonomy" id="2602767"/>
    <lineage>
        <taxon>Bacteria</taxon>
        <taxon>Pseudomonadati</taxon>
        <taxon>Bacteroidota</taxon>
        <taxon>Saprospiria</taxon>
        <taxon>Saprospirales</taxon>
        <taxon>Lewinellaceae</taxon>
        <taxon>Neolewinella</taxon>
    </lineage>
</organism>
<proteinExistence type="inferred from homology"/>
<gene>
    <name evidence="11" type="ORF">FUA23_08070</name>
</gene>
<keyword evidence="4 8" id="KW-0812">Transmembrane</keyword>
<feature type="transmembrane region" description="Helical" evidence="8">
    <location>
        <begin position="20"/>
        <end position="39"/>
    </location>
</feature>
<dbReference type="InterPro" id="IPR049278">
    <property type="entry name" value="MS_channel_C"/>
</dbReference>
<feature type="transmembrane region" description="Helical" evidence="8">
    <location>
        <begin position="261"/>
        <end position="283"/>
    </location>
</feature>
<evidence type="ECO:0000256" key="6">
    <source>
        <dbReference type="ARBA" id="ARBA00023136"/>
    </source>
</evidence>
<feature type="transmembrane region" description="Helical" evidence="8">
    <location>
        <begin position="289"/>
        <end position="315"/>
    </location>
</feature>
<dbReference type="Proteomes" id="UP000321907">
    <property type="component" value="Unassembled WGS sequence"/>
</dbReference>
<feature type="transmembrane region" description="Helical" evidence="8">
    <location>
        <begin position="220"/>
        <end position="241"/>
    </location>
</feature>
<dbReference type="InterPro" id="IPR006685">
    <property type="entry name" value="MscS_channel_2nd"/>
</dbReference>
<keyword evidence="6 8" id="KW-0472">Membrane</keyword>
<evidence type="ECO:0000259" key="9">
    <source>
        <dbReference type="Pfam" id="PF00924"/>
    </source>
</evidence>